<dbReference type="Pfam" id="PF13409">
    <property type="entry name" value="GST_N_2"/>
    <property type="match status" value="1"/>
</dbReference>
<dbReference type="AlphaFoldDB" id="A0A8J7LLL5"/>
<feature type="domain" description="GST N-terminal" evidence="1">
    <location>
        <begin position="1"/>
        <end position="75"/>
    </location>
</feature>
<dbReference type="PANTHER" id="PTHR44051:SF8">
    <property type="entry name" value="GLUTATHIONE S-TRANSFERASE GSTA"/>
    <property type="match status" value="1"/>
</dbReference>
<dbReference type="EMBL" id="JADCKQ010000011">
    <property type="protein sequence ID" value="MBI1494754.1"/>
    <property type="molecule type" value="Genomic_DNA"/>
</dbReference>
<accession>A0A8J7LLL5</accession>
<dbReference type="SFLD" id="SFLDG00358">
    <property type="entry name" value="Main_(cytGST)"/>
    <property type="match status" value="1"/>
</dbReference>
<evidence type="ECO:0000259" key="2">
    <source>
        <dbReference type="PROSITE" id="PS50405"/>
    </source>
</evidence>
<evidence type="ECO:0000259" key="1">
    <source>
        <dbReference type="PROSITE" id="PS50404"/>
    </source>
</evidence>
<dbReference type="InterPro" id="IPR004045">
    <property type="entry name" value="Glutathione_S-Trfase_N"/>
</dbReference>
<name>A0A8J7LLL5_9RHOB</name>
<dbReference type="InterPro" id="IPR036249">
    <property type="entry name" value="Thioredoxin-like_sf"/>
</dbReference>
<proteinExistence type="predicted"/>
<dbReference type="PROSITE" id="PS50404">
    <property type="entry name" value="GST_NTER"/>
    <property type="match status" value="1"/>
</dbReference>
<evidence type="ECO:0000313" key="3">
    <source>
        <dbReference type="EMBL" id="MBI1494754.1"/>
    </source>
</evidence>
<protein>
    <submittedName>
        <fullName evidence="3">Glutathione S-transferase family protein</fullName>
    </submittedName>
</protein>
<dbReference type="InterPro" id="IPR004046">
    <property type="entry name" value="GST_C"/>
</dbReference>
<dbReference type="Proteomes" id="UP000640583">
    <property type="component" value="Unassembled WGS sequence"/>
</dbReference>
<dbReference type="PROSITE" id="PS50405">
    <property type="entry name" value="GST_CTER"/>
    <property type="match status" value="1"/>
</dbReference>
<dbReference type="InterPro" id="IPR040079">
    <property type="entry name" value="Glutathione_S-Trfase"/>
</dbReference>
<keyword evidence="4" id="KW-1185">Reference proteome</keyword>
<evidence type="ECO:0000313" key="4">
    <source>
        <dbReference type="Proteomes" id="UP000640583"/>
    </source>
</evidence>
<comment type="caution">
    <text evidence="3">The sequence shown here is derived from an EMBL/GenBank/DDBJ whole genome shotgun (WGS) entry which is preliminary data.</text>
</comment>
<gene>
    <name evidence="3" type="ORF">H1D41_13995</name>
</gene>
<dbReference type="Gene3D" id="3.40.30.10">
    <property type="entry name" value="Glutaredoxin"/>
    <property type="match status" value="1"/>
</dbReference>
<dbReference type="SUPFAM" id="SSF52833">
    <property type="entry name" value="Thioredoxin-like"/>
    <property type="match status" value="1"/>
</dbReference>
<dbReference type="SFLD" id="SFLDS00019">
    <property type="entry name" value="Glutathione_Transferase_(cytos"/>
    <property type="match status" value="1"/>
</dbReference>
<feature type="domain" description="GST C-terminal" evidence="2">
    <location>
        <begin position="79"/>
        <end position="197"/>
    </location>
</feature>
<organism evidence="3 4">
    <name type="scientific">Halocynthiibacter styelae</name>
    <dbReference type="NCBI Taxonomy" id="2761955"/>
    <lineage>
        <taxon>Bacteria</taxon>
        <taxon>Pseudomonadati</taxon>
        <taxon>Pseudomonadota</taxon>
        <taxon>Alphaproteobacteria</taxon>
        <taxon>Rhodobacterales</taxon>
        <taxon>Paracoccaceae</taxon>
        <taxon>Halocynthiibacter</taxon>
    </lineage>
</organism>
<dbReference type="Pfam" id="PF00043">
    <property type="entry name" value="GST_C"/>
    <property type="match status" value="1"/>
</dbReference>
<dbReference type="InterPro" id="IPR036282">
    <property type="entry name" value="Glutathione-S-Trfase_C_sf"/>
</dbReference>
<reference evidence="3" key="1">
    <citation type="submission" date="2020-10" db="EMBL/GenBank/DDBJ databases">
        <title>Paenihalocynthiibacter styelae gen. nov., sp. nov., isolated from stalked sea squirt Styela clava.</title>
        <authorList>
            <person name="Kim Y.-O."/>
            <person name="Yoon J.-H."/>
        </authorList>
    </citation>
    <scope>NUCLEOTIDE SEQUENCE</scope>
    <source>
        <strain evidence="3">MYP1-1</strain>
    </source>
</reference>
<dbReference type="CDD" id="cd03046">
    <property type="entry name" value="GST_N_GTT1_like"/>
    <property type="match status" value="1"/>
</dbReference>
<dbReference type="RefSeq" id="WP_228849504.1">
    <property type="nucleotide sequence ID" value="NZ_JADCKQ010000011.1"/>
</dbReference>
<sequence>MYEVIGAIRSRTRRVLWMLEEIGASYTRNPASARSDTARAVNPTGKIPALIVDGTALTDSTAIVQFLADRHGQLTFETGTIERAQQDGFTQLVLDEFDSVLWMAGRHEHYLPEEERIAGVRDTCAKELARNMAALAPRLEGREFLLGDVITVPDLILTHCLDWARSAGFEISEPVLEDYRKRLRNRDAYRRTLAMKE</sequence>
<dbReference type="Gene3D" id="1.20.1050.10">
    <property type="match status" value="1"/>
</dbReference>
<dbReference type="InterPro" id="IPR010987">
    <property type="entry name" value="Glutathione-S-Trfase_C-like"/>
</dbReference>
<dbReference type="SUPFAM" id="SSF47616">
    <property type="entry name" value="GST C-terminal domain-like"/>
    <property type="match status" value="1"/>
</dbReference>
<dbReference type="PANTHER" id="PTHR44051">
    <property type="entry name" value="GLUTATHIONE S-TRANSFERASE-RELATED"/>
    <property type="match status" value="1"/>
</dbReference>